<keyword evidence="2" id="KW-0547">Nucleotide-binding</keyword>
<dbReference type="InterPro" id="IPR041664">
    <property type="entry name" value="AAA_16"/>
</dbReference>
<dbReference type="SUPFAM" id="SSF52540">
    <property type="entry name" value="P-loop containing nucleoside triphosphate hydrolases"/>
    <property type="match status" value="1"/>
</dbReference>
<dbReference type="RefSeq" id="WP_168684102.1">
    <property type="nucleotide sequence ID" value="NZ_JAAXPF010000003.1"/>
</dbReference>
<reference evidence="2 3" key="1">
    <citation type="submission" date="2020-04" db="EMBL/GenBank/DDBJ databases">
        <title>MicrobeNet Type strains.</title>
        <authorList>
            <person name="Nicholson A.C."/>
        </authorList>
    </citation>
    <scope>NUCLEOTIDE SEQUENCE [LARGE SCALE GENOMIC DNA]</scope>
    <source>
        <strain evidence="2 3">ATCC 700355</strain>
    </source>
</reference>
<dbReference type="SMART" id="SM00382">
    <property type="entry name" value="AAA"/>
    <property type="match status" value="1"/>
</dbReference>
<dbReference type="GO" id="GO:0005524">
    <property type="term" value="F:ATP binding"/>
    <property type="evidence" value="ECO:0007669"/>
    <property type="project" value="UniProtKB-KW"/>
</dbReference>
<comment type="caution">
    <text evidence="2">The sequence shown here is derived from an EMBL/GenBank/DDBJ whole genome shotgun (WGS) entry which is preliminary data.</text>
</comment>
<dbReference type="AlphaFoldDB" id="A0A7X6LQN0"/>
<organism evidence="2 3">
    <name type="scientific">Corynebacterium mucifaciens</name>
    <dbReference type="NCBI Taxonomy" id="57171"/>
    <lineage>
        <taxon>Bacteria</taxon>
        <taxon>Bacillati</taxon>
        <taxon>Actinomycetota</taxon>
        <taxon>Actinomycetes</taxon>
        <taxon>Mycobacteriales</taxon>
        <taxon>Corynebacteriaceae</taxon>
        <taxon>Corynebacterium</taxon>
    </lineage>
</organism>
<dbReference type="InterPro" id="IPR003593">
    <property type="entry name" value="AAA+_ATPase"/>
</dbReference>
<dbReference type="Pfam" id="PF13191">
    <property type="entry name" value="AAA_16"/>
    <property type="match status" value="1"/>
</dbReference>
<dbReference type="PANTHER" id="PTHR34301:SF8">
    <property type="entry name" value="ATPASE DOMAIN-CONTAINING PROTEIN"/>
    <property type="match status" value="1"/>
</dbReference>
<dbReference type="Proteomes" id="UP000554284">
    <property type="component" value="Unassembled WGS sequence"/>
</dbReference>
<dbReference type="PANTHER" id="PTHR34301">
    <property type="entry name" value="DNA-BINDING PROTEIN-RELATED"/>
    <property type="match status" value="1"/>
</dbReference>
<proteinExistence type="predicted"/>
<name>A0A7X6LQN0_9CORY</name>
<sequence>MQPSPYTPGRVTTEVFGRDAVLTDIKRDLAFMMVEPQLSGQLEVFVGPRGVGKTSLLRAAQAEADRQGFATLWVTAGDGPLLQSLVEALEHLSHSWHDDIADTLRKVIASVRIDIGGLTVEAVGSGRAPRRSTPANHLQQLLSAAGRAAMARERGLIVFVDEIQSADPDGIRAYAYAWQHMQSEQQDLAMATYAAGLSHSQDVITDAVSFAERFRYQPLYNLTPEQSATALTSLAEARGVRWDDSALDEALDIARGYPFFIQSIGDEVWKAAGYPGAGVLLEQRQVDEAKDGFDAMRSAFFRARWQKATPVEALLLQAMAQVGDGPVKRADIAAAMGRGSNELSMARRSLMDKGLIDAPQHGYLEFTAPGFADFVRDET</sequence>
<dbReference type="EMBL" id="JAAXPF010000003">
    <property type="protein sequence ID" value="NKY68533.1"/>
    <property type="molecule type" value="Genomic_DNA"/>
</dbReference>
<protein>
    <submittedName>
        <fullName evidence="2">ATP-binding protein</fullName>
    </submittedName>
</protein>
<evidence type="ECO:0000259" key="1">
    <source>
        <dbReference type="SMART" id="SM00382"/>
    </source>
</evidence>
<accession>A0A7X6LQN0</accession>
<gene>
    <name evidence="2" type="ORF">HF989_03990</name>
</gene>
<feature type="domain" description="AAA+ ATPase" evidence="1">
    <location>
        <begin position="39"/>
        <end position="219"/>
    </location>
</feature>
<evidence type="ECO:0000313" key="2">
    <source>
        <dbReference type="EMBL" id="NKY68533.1"/>
    </source>
</evidence>
<dbReference type="Gene3D" id="3.40.50.300">
    <property type="entry name" value="P-loop containing nucleotide triphosphate hydrolases"/>
    <property type="match status" value="1"/>
</dbReference>
<keyword evidence="2" id="KW-0067">ATP-binding</keyword>
<evidence type="ECO:0000313" key="3">
    <source>
        <dbReference type="Proteomes" id="UP000554284"/>
    </source>
</evidence>
<dbReference type="InterPro" id="IPR027417">
    <property type="entry name" value="P-loop_NTPase"/>
</dbReference>